<dbReference type="PROSITE" id="PS00236">
    <property type="entry name" value="NEUROTR_ION_CHANNEL"/>
    <property type="match status" value="1"/>
</dbReference>
<dbReference type="InterPro" id="IPR006202">
    <property type="entry name" value="Neur_chan_lig-bd"/>
</dbReference>
<feature type="domain" description="Neurotransmitter-gated ion-channel transmembrane" evidence="15">
    <location>
        <begin position="241"/>
        <end position="327"/>
    </location>
</feature>
<feature type="transmembrane region" description="Helical" evidence="13">
    <location>
        <begin position="298"/>
        <end position="320"/>
    </location>
</feature>
<evidence type="ECO:0000256" key="5">
    <source>
        <dbReference type="ARBA" id="ARBA00022692"/>
    </source>
</evidence>
<feature type="chain" id="PRO_5035487733" evidence="13">
    <location>
        <begin position="21"/>
        <end position="394"/>
    </location>
</feature>
<evidence type="ECO:0000313" key="16">
    <source>
        <dbReference type="EMBL" id="CAH1248356.1"/>
    </source>
</evidence>
<dbReference type="InterPro" id="IPR036719">
    <property type="entry name" value="Neuro-gated_channel_TM_sf"/>
</dbReference>
<gene>
    <name evidence="16" type="primary">GLRA2</name>
    <name evidence="16" type="ORF">BLAG_LOCUS9707</name>
</gene>
<evidence type="ECO:0000259" key="14">
    <source>
        <dbReference type="Pfam" id="PF02931"/>
    </source>
</evidence>
<evidence type="ECO:0000256" key="11">
    <source>
        <dbReference type="ARBA" id="ARBA00023214"/>
    </source>
</evidence>
<protein>
    <submittedName>
        <fullName evidence="16">GLRA2 protein</fullName>
    </submittedName>
</protein>
<accession>A0A8J9Z6S9</accession>
<feature type="signal peptide" evidence="13">
    <location>
        <begin position="1"/>
        <end position="20"/>
    </location>
</feature>
<reference evidence="16" key="1">
    <citation type="submission" date="2022-01" db="EMBL/GenBank/DDBJ databases">
        <authorList>
            <person name="Braso-Vives M."/>
        </authorList>
    </citation>
    <scope>NUCLEOTIDE SEQUENCE</scope>
</reference>
<dbReference type="FunFam" id="2.70.170.10:FF:000045">
    <property type="entry name" value="Predicted protein"/>
    <property type="match status" value="1"/>
</dbReference>
<dbReference type="AlphaFoldDB" id="A0A8J9Z6S9"/>
<feature type="transmembrane region" description="Helical" evidence="13">
    <location>
        <begin position="265"/>
        <end position="286"/>
    </location>
</feature>
<keyword evidence="7 13" id="KW-1133">Transmembrane helix</keyword>
<sequence>MLFACSLLFLSFGSLVPVQGTQTLDDVVDIFGDKLHIMRPGYGGDRPVEVKVSMHINDVVMDGFKPVLTLTMYVRQYWQDDRLSFQNNDSMPGRPISLSGEDIGLIWTPDLFFSNLVDGFVQDIFKDNVMIRISPNGRVLSSQRVSVDVRCPLNMRYFPADTQVCRFNMESYSLTANDIALLWMDGEPISVDDDVSIPQFSLSTVNVSTSQQMFTTGSYMKLAASITFLRHMGGHVTMFQIPSILLVISSWISFWIPVRLAHARILIGILLLLGHVALSTMARALLLSNVAYMTLLDIWMAIDTTLIFFALLESVAVVFFHRSHDQMSSDDGVARPDGGAETIPMTDFVKPEHAATGRKLGGMSGRMDLISRIVFPVLYFLINIIYWPYLSSVQ</sequence>
<evidence type="ECO:0000256" key="2">
    <source>
        <dbReference type="ARBA" id="ARBA00004236"/>
    </source>
</evidence>
<dbReference type="GO" id="GO:0005886">
    <property type="term" value="C:plasma membrane"/>
    <property type="evidence" value="ECO:0007669"/>
    <property type="project" value="UniProtKB-SubCell"/>
</dbReference>
<evidence type="ECO:0000256" key="1">
    <source>
        <dbReference type="ARBA" id="ARBA00004141"/>
    </source>
</evidence>
<evidence type="ECO:0000256" key="9">
    <source>
        <dbReference type="ARBA" id="ARBA00023136"/>
    </source>
</evidence>
<dbReference type="Pfam" id="PF02931">
    <property type="entry name" value="Neur_chan_LBD"/>
    <property type="match status" value="1"/>
</dbReference>
<evidence type="ECO:0000313" key="17">
    <source>
        <dbReference type="Proteomes" id="UP000838412"/>
    </source>
</evidence>
<keyword evidence="11" id="KW-0868">Chloride</keyword>
<keyword evidence="3 13" id="KW-0813">Transport</keyword>
<dbReference type="InterPro" id="IPR006029">
    <property type="entry name" value="Neurotrans-gated_channel_TM"/>
</dbReference>
<dbReference type="InterPro" id="IPR006201">
    <property type="entry name" value="Neur_channel"/>
</dbReference>
<dbReference type="Gene3D" id="1.20.58.390">
    <property type="entry name" value="Neurotransmitter-gated ion-channel transmembrane domain"/>
    <property type="match status" value="1"/>
</dbReference>
<evidence type="ECO:0000256" key="4">
    <source>
        <dbReference type="ARBA" id="ARBA00022475"/>
    </source>
</evidence>
<dbReference type="EMBL" id="OV696701">
    <property type="protein sequence ID" value="CAH1248356.1"/>
    <property type="molecule type" value="Genomic_DNA"/>
</dbReference>
<dbReference type="Pfam" id="PF02932">
    <property type="entry name" value="Neur_chan_memb"/>
    <property type="match status" value="1"/>
</dbReference>
<dbReference type="GO" id="GO:0005254">
    <property type="term" value="F:chloride channel activity"/>
    <property type="evidence" value="ECO:0007669"/>
    <property type="project" value="UniProtKB-KW"/>
</dbReference>
<keyword evidence="4" id="KW-1003">Cell membrane</keyword>
<dbReference type="CDD" id="cd18990">
    <property type="entry name" value="LGIC_ECD_GABAAR"/>
    <property type="match status" value="1"/>
</dbReference>
<feature type="transmembrane region" description="Helical" evidence="13">
    <location>
        <begin position="239"/>
        <end position="258"/>
    </location>
</feature>
<dbReference type="SUPFAM" id="SSF90112">
    <property type="entry name" value="Neurotransmitter-gated ion-channel transmembrane pore"/>
    <property type="match status" value="1"/>
</dbReference>
<dbReference type="PRINTS" id="PR00253">
    <property type="entry name" value="GABAARECEPTR"/>
</dbReference>
<dbReference type="Gene3D" id="2.70.170.10">
    <property type="entry name" value="Neurotransmitter-gated ion-channel ligand-binding domain"/>
    <property type="match status" value="1"/>
</dbReference>
<dbReference type="PRINTS" id="PR00252">
    <property type="entry name" value="NRIONCHANNEL"/>
</dbReference>
<evidence type="ECO:0000256" key="12">
    <source>
        <dbReference type="ARBA" id="ARBA00023303"/>
    </source>
</evidence>
<keyword evidence="6 13" id="KW-0732">Signal</keyword>
<dbReference type="InterPro" id="IPR036734">
    <property type="entry name" value="Neur_chan_lig-bd_sf"/>
</dbReference>
<name>A0A8J9Z6S9_BRALA</name>
<evidence type="ECO:0000256" key="7">
    <source>
        <dbReference type="ARBA" id="ARBA00022989"/>
    </source>
</evidence>
<evidence type="ECO:0000256" key="3">
    <source>
        <dbReference type="ARBA" id="ARBA00022448"/>
    </source>
</evidence>
<keyword evidence="10" id="KW-0869">Chloride channel</keyword>
<organism evidence="16 17">
    <name type="scientific">Branchiostoma lanceolatum</name>
    <name type="common">Common lancelet</name>
    <name type="synonym">Amphioxus lanceolatum</name>
    <dbReference type="NCBI Taxonomy" id="7740"/>
    <lineage>
        <taxon>Eukaryota</taxon>
        <taxon>Metazoa</taxon>
        <taxon>Chordata</taxon>
        <taxon>Cephalochordata</taxon>
        <taxon>Leptocardii</taxon>
        <taxon>Amphioxiformes</taxon>
        <taxon>Branchiostomatidae</taxon>
        <taxon>Branchiostoma</taxon>
    </lineage>
</organism>
<evidence type="ECO:0000256" key="8">
    <source>
        <dbReference type="ARBA" id="ARBA00023065"/>
    </source>
</evidence>
<dbReference type="SUPFAM" id="SSF63712">
    <property type="entry name" value="Nicotinic receptor ligand binding domain-like"/>
    <property type="match status" value="1"/>
</dbReference>
<dbReference type="InterPro" id="IPR006028">
    <property type="entry name" value="GABAA/Glycine_rcpt"/>
</dbReference>
<evidence type="ECO:0000256" key="10">
    <source>
        <dbReference type="ARBA" id="ARBA00023173"/>
    </source>
</evidence>
<evidence type="ECO:0000256" key="6">
    <source>
        <dbReference type="ARBA" id="ARBA00022729"/>
    </source>
</evidence>
<keyword evidence="5 13" id="KW-0812">Transmembrane</keyword>
<dbReference type="OrthoDB" id="10034144at2759"/>
<feature type="transmembrane region" description="Helical" evidence="13">
    <location>
        <begin position="369"/>
        <end position="389"/>
    </location>
</feature>
<comment type="similarity">
    <text evidence="13">Belongs to the ligand-gated ion channel (TC 1.A.9) family.</text>
</comment>
<proteinExistence type="inferred from homology"/>
<keyword evidence="8 13" id="KW-0406">Ion transport</keyword>
<feature type="domain" description="Neurotransmitter-gated ion-channel ligand-binding" evidence="14">
    <location>
        <begin position="38"/>
        <end position="228"/>
    </location>
</feature>
<dbReference type="GO" id="GO:0005230">
    <property type="term" value="F:extracellular ligand-gated monoatomic ion channel activity"/>
    <property type="evidence" value="ECO:0007669"/>
    <property type="project" value="InterPro"/>
</dbReference>
<evidence type="ECO:0000256" key="13">
    <source>
        <dbReference type="RuleBase" id="RU000687"/>
    </source>
</evidence>
<evidence type="ECO:0000259" key="15">
    <source>
        <dbReference type="Pfam" id="PF02932"/>
    </source>
</evidence>
<keyword evidence="12 13" id="KW-0407">Ion channel</keyword>
<dbReference type="GO" id="GO:0034707">
    <property type="term" value="C:chloride channel complex"/>
    <property type="evidence" value="ECO:0007669"/>
    <property type="project" value="UniProtKB-KW"/>
</dbReference>
<comment type="subcellular location">
    <subcellularLocation>
        <location evidence="2">Cell membrane</location>
    </subcellularLocation>
    <subcellularLocation>
        <location evidence="1">Membrane</location>
        <topology evidence="1">Multi-pass membrane protein</topology>
    </subcellularLocation>
</comment>
<dbReference type="GO" id="GO:0004888">
    <property type="term" value="F:transmembrane signaling receptor activity"/>
    <property type="evidence" value="ECO:0007669"/>
    <property type="project" value="InterPro"/>
</dbReference>
<dbReference type="Proteomes" id="UP000838412">
    <property type="component" value="Chromosome 16"/>
</dbReference>
<dbReference type="InterPro" id="IPR018000">
    <property type="entry name" value="Neurotransmitter_ion_chnl_CS"/>
</dbReference>
<keyword evidence="17" id="KW-1185">Reference proteome</keyword>
<dbReference type="PANTHER" id="PTHR18945">
    <property type="entry name" value="NEUROTRANSMITTER GATED ION CHANNEL"/>
    <property type="match status" value="1"/>
</dbReference>
<dbReference type="InterPro" id="IPR038050">
    <property type="entry name" value="Neuro_actylchol_rec"/>
</dbReference>
<keyword evidence="9 13" id="KW-0472">Membrane</keyword>